<evidence type="ECO:0000313" key="1">
    <source>
        <dbReference type="EMBL" id="PSR94533.1"/>
    </source>
</evidence>
<dbReference type="PANTHER" id="PTHR38790">
    <property type="entry name" value="2EXR DOMAIN-CONTAINING PROTEIN-RELATED"/>
    <property type="match status" value="1"/>
</dbReference>
<dbReference type="InParanoid" id="A0A2T3AFI2"/>
<organism evidence="1 2">
    <name type="scientific">Coniella lustricola</name>
    <dbReference type="NCBI Taxonomy" id="2025994"/>
    <lineage>
        <taxon>Eukaryota</taxon>
        <taxon>Fungi</taxon>
        <taxon>Dikarya</taxon>
        <taxon>Ascomycota</taxon>
        <taxon>Pezizomycotina</taxon>
        <taxon>Sordariomycetes</taxon>
        <taxon>Sordariomycetidae</taxon>
        <taxon>Diaporthales</taxon>
        <taxon>Schizoparmaceae</taxon>
        <taxon>Coniella</taxon>
    </lineage>
</organism>
<keyword evidence="2" id="KW-1185">Reference proteome</keyword>
<accession>A0A2T3AFI2</accession>
<dbReference type="AlphaFoldDB" id="A0A2T3AFI2"/>
<evidence type="ECO:0000313" key="2">
    <source>
        <dbReference type="Proteomes" id="UP000241462"/>
    </source>
</evidence>
<proteinExistence type="predicted"/>
<sequence length="316" mass="35214">MEPHPASSLTGLAASPTQGTDTKISFLKLPYELRLQIYHLVHQGSPIQSEERTPWYPFSICTLHVVQHVTAEAGPDKTTETWDVRLSRRSPTPPRLLSAHRPCTHMPTALLLACHQTLVEARCIPFWENEFAFINWFSSGLSSALAFVRGRQPWQRAAMHFVRLEVFARDLAEERLTEWLELCAMLSGLRGLRLTLSTDAGEAYRVPGTVKPKTAGDARALVAVRSSKTRWATDGLGHLRELRQLEVELVDSTWSGSEKVAWCRQLEALVQSQDGGDGGIRTRHSEELGKVAVVCVERKPAEVLNSTEATALQDES</sequence>
<gene>
    <name evidence="1" type="ORF">BD289DRAFT_480521</name>
</gene>
<reference evidence="1 2" key="1">
    <citation type="journal article" date="2018" name="Mycol. Prog.">
        <title>Coniella lustricola, a new species from submerged detritus.</title>
        <authorList>
            <person name="Raudabaugh D.B."/>
            <person name="Iturriaga T."/>
            <person name="Carver A."/>
            <person name="Mondo S."/>
            <person name="Pangilinan J."/>
            <person name="Lipzen A."/>
            <person name="He G."/>
            <person name="Amirebrahimi M."/>
            <person name="Grigoriev I.V."/>
            <person name="Miller A.N."/>
        </authorList>
    </citation>
    <scope>NUCLEOTIDE SEQUENCE [LARGE SCALE GENOMIC DNA]</scope>
    <source>
        <strain evidence="1 2">B22-T-1</strain>
    </source>
</reference>
<dbReference type="EMBL" id="KZ678397">
    <property type="protein sequence ID" value="PSR94533.1"/>
    <property type="molecule type" value="Genomic_DNA"/>
</dbReference>
<dbReference type="OrthoDB" id="5413827at2759"/>
<dbReference type="Proteomes" id="UP000241462">
    <property type="component" value="Unassembled WGS sequence"/>
</dbReference>
<protein>
    <submittedName>
        <fullName evidence="1">Uncharacterized protein</fullName>
    </submittedName>
</protein>
<name>A0A2T3AFI2_9PEZI</name>